<gene>
    <name evidence="1" type="ORF">AMECASPLE_038563</name>
</gene>
<reference evidence="1 2" key="1">
    <citation type="submission" date="2021-06" db="EMBL/GenBank/DDBJ databases">
        <authorList>
            <person name="Palmer J.M."/>
        </authorList>
    </citation>
    <scope>NUCLEOTIDE SEQUENCE [LARGE SCALE GENOMIC DNA]</scope>
    <source>
        <strain evidence="1 2">AS_MEX2019</strain>
        <tissue evidence="1">Muscle</tissue>
    </source>
</reference>
<evidence type="ECO:0000313" key="1">
    <source>
        <dbReference type="EMBL" id="MEQ2293936.1"/>
    </source>
</evidence>
<comment type="caution">
    <text evidence="1">The sequence shown here is derived from an EMBL/GenBank/DDBJ whole genome shotgun (WGS) entry which is preliminary data.</text>
</comment>
<name>A0ABV0YJN1_9TELE</name>
<dbReference type="EMBL" id="JAHRIP010035418">
    <property type="protein sequence ID" value="MEQ2293936.1"/>
    <property type="molecule type" value="Genomic_DNA"/>
</dbReference>
<protein>
    <submittedName>
        <fullName evidence="1">Uncharacterized protein</fullName>
    </submittedName>
</protein>
<accession>A0ABV0YJN1</accession>
<keyword evidence="2" id="KW-1185">Reference proteome</keyword>
<dbReference type="Proteomes" id="UP001469553">
    <property type="component" value="Unassembled WGS sequence"/>
</dbReference>
<evidence type="ECO:0000313" key="2">
    <source>
        <dbReference type="Proteomes" id="UP001469553"/>
    </source>
</evidence>
<sequence length="128" mass="14201">MFNTPKTLKNYSKSKIMLQEFSCRYARMSISHPSYTPTTGSQSHFRSTIKFFCLPINTSDKCISGHGPSYLQELIPLQTSTHVVQWPAPPGPLYQAQKNGGQGLLLSCTPALEQPTTRAKKSAESGFF</sequence>
<organism evidence="1 2">
    <name type="scientific">Ameca splendens</name>
    <dbReference type="NCBI Taxonomy" id="208324"/>
    <lineage>
        <taxon>Eukaryota</taxon>
        <taxon>Metazoa</taxon>
        <taxon>Chordata</taxon>
        <taxon>Craniata</taxon>
        <taxon>Vertebrata</taxon>
        <taxon>Euteleostomi</taxon>
        <taxon>Actinopterygii</taxon>
        <taxon>Neopterygii</taxon>
        <taxon>Teleostei</taxon>
        <taxon>Neoteleostei</taxon>
        <taxon>Acanthomorphata</taxon>
        <taxon>Ovalentaria</taxon>
        <taxon>Atherinomorphae</taxon>
        <taxon>Cyprinodontiformes</taxon>
        <taxon>Goodeidae</taxon>
        <taxon>Ameca</taxon>
    </lineage>
</organism>
<proteinExistence type="predicted"/>